<evidence type="ECO:0000313" key="2">
    <source>
        <dbReference type="Proteomes" id="UP000241764"/>
    </source>
</evidence>
<reference evidence="2" key="1">
    <citation type="submission" date="2017-11" db="EMBL/GenBank/DDBJ databases">
        <authorList>
            <person name="Kuznetsova I."/>
            <person name="Sazanova A."/>
            <person name="Chirak E."/>
            <person name="Safronova V."/>
            <person name="Willems A."/>
        </authorList>
    </citation>
    <scope>NUCLEOTIDE SEQUENCE [LARGE SCALE GENOMIC DNA]</scope>
    <source>
        <strain evidence="2">CCBAU 03422</strain>
    </source>
</reference>
<organism evidence="1 2">
    <name type="scientific">Phyllobacterium sophorae</name>
    <dbReference type="NCBI Taxonomy" id="1520277"/>
    <lineage>
        <taxon>Bacteria</taxon>
        <taxon>Pseudomonadati</taxon>
        <taxon>Pseudomonadota</taxon>
        <taxon>Alphaproteobacteria</taxon>
        <taxon>Hyphomicrobiales</taxon>
        <taxon>Phyllobacteriaceae</taxon>
        <taxon>Phyllobacterium</taxon>
    </lineage>
</organism>
<comment type="caution">
    <text evidence="1">The sequence shown here is derived from an EMBL/GenBank/DDBJ whole genome shotgun (WGS) entry which is preliminary data.</text>
</comment>
<accession>A0A2P7AQI2</accession>
<sequence>MPANWAPLQKLSNGRVEWPTGPMTGLHPNFEPTWVEAWVVQSTTGANPADTILAGPSQSTAQSSWTGFTPNQWTAAEPGWKSGDFYAGPALGISLLAMRNKTTGDHEFDWWFQPITLF</sequence>
<keyword evidence="2" id="KW-1185">Reference proteome</keyword>
<proteinExistence type="predicted"/>
<name>A0A2P7AQI2_9HYPH</name>
<gene>
    <name evidence="1" type="ORF">CU103_29905</name>
</gene>
<protein>
    <submittedName>
        <fullName evidence="1">Uncharacterized protein</fullName>
    </submittedName>
</protein>
<dbReference type="AlphaFoldDB" id="A0A2P7AQI2"/>
<dbReference type="EMBL" id="PGGM01000023">
    <property type="protein sequence ID" value="PSH56393.1"/>
    <property type="molecule type" value="Genomic_DNA"/>
</dbReference>
<evidence type="ECO:0000313" key="1">
    <source>
        <dbReference type="EMBL" id="PSH56393.1"/>
    </source>
</evidence>
<dbReference type="Proteomes" id="UP000241764">
    <property type="component" value="Unassembled WGS sequence"/>
</dbReference>